<dbReference type="AlphaFoldDB" id="A0A239A1R2"/>
<keyword evidence="2" id="KW-1185">Reference proteome</keyword>
<evidence type="ECO:0000313" key="2">
    <source>
        <dbReference type="Proteomes" id="UP000198379"/>
    </source>
</evidence>
<dbReference type="RefSeq" id="WP_089371877.1">
    <property type="nucleotide sequence ID" value="NZ_BMEP01000007.1"/>
</dbReference>
<organism evidence="1 2">
    <name type="scientific">Dokdonia pacifica</name>
    <dbReference type="NCBI Taxonomy" id="1627892"/>
    <lineage>
        <taxon>Bacteria</taxon>
        <taxon>Pseudomonadati</taxon>
        <taxon>Bacteroidota</taxon>
        <taxon>Flavobacteriia</taxon>
        <taxon>Flavobacteriales</taxon>
        <taxon>Flavobacteriaceae</taxon>
        <taxon>Dokdonia</taxon>
    </lineage>
</organism>
<name>A0A239A1R2_9FLAO</name>
<reference evidence="1 2" key="1">
    <citation type="submission" date="2017-06" db="EMBL/GenBank/DDBJ databases">
        <authorList>
            <person name="Kim H.J."/>
            <person name="Triplett B.A."/>
        </authorList>
    </citation>
    <scope>NUCLEOTIDE SEQUENCE [LARGE SCALE GENOMIC DNA]</scope>
    <source>
        <strain evidence="1 2">DSM 25597</strain>
    </source>
</reference>
<dbReference type="Proteomes" id="UP000198379">
    <property type="component" value="Unassembled WGS sequence"/>
</dbReference>
<gene>
    <name evidence="1" type="ORF">SAMN06265376_10452</name>
</gene>
<protein>
    <recommendedName>
        <fullName evidence="3">STAS domain-containing protein</fullName>
    </recommendedName>
</protein>
<evidence type="ECO:0000313" key="1">
    <source>
        <dbReference type="EMBL" id="SNR88843.1"/>
    </source>
</evidence>
<dbReference type="EMBL" id="FZNY01000004">
    <property type="protein sequence ID" value="SNR88843.1"/>
    <property type="molecule type" value="Genomic_DNA"/>
</dbReference>
<accession>A0A239A1R2</accession>
<sequence length="78" mass="9254">MKLTIKEKNTVHYLKGICEESQLKKLKCYILEKLQEGSIVMINLDELEDTDHKVVYMIQRLKKVLTNRRQLQYSKLAS</sequence>
<evidence type="ECO:0008006" key="3">
    <source>
        <dbReference type="Google" id="ProtNLM"/>
    </source>
</evidence>
<proteinExistence type="predicted"/>